<evidence type="ECO:0000313" key="2">
    <source>
        <dbReference type="EMBL" id="TDO26772.1"/>
    </source>
</evidence>
<evidence type="ECO:0000313" key="3">
    <source>
        <dbReference type="Proteomes" id="UP000295741"/>
    </source>
</evidence>
<dbReference type="InterPro" id="IPR036291">
    <property type="entry name" value="NAD(P)-bd_dom_sf"/>
</dbReference>
<protein>
    <submittedName>
        <fullName evidence="2">Uncharacterized protein YbjT (DUF2867 family)</fullName>
    </submittedName>
</protein>
<comment type="caution">
    <text evidence="2">The sequence shown here is derived from an EMBL/GenBank/DDBJ whole genome shotgun (WGS) entry which is preliminary data.</text>
</comment>
<proteinExistence type="predicted"/>
<dbReference type="RefSeq" id="WP_133474651.1">
    <property type="nucleotide sequence ID" value="NZ_SNWP01000011.1"/>
</dbReference>
<organism evidence="2 3">
    <name type="scientific">Sediminibacterium goheungense</name>
    <dbReference type="NCBI Taxonomy" id="1086393"/>
    <lineage>
        <taxon>Bacteria</taxon>
        <taxon>Pseudomonadati</taxon>
        <taxon>Bacteroidota</taxon>
        <taxon>Chitinophagia</taxon>
        <taxon>Chitinophagales</taxon>
        <taxon>Chitinophagaceae</taxon>
        <taxon>Sediminibacterium</taxon>
    </lineage>
</organism>
<accession>A0A4R6IVU1</accession>
<dbReference type="InterPro" id="IPR008030">
    <property type="entry name" value="NmrA-like"/>
</dbReference>
<feature type="domain" description="NmrA-like" evidence="1">
    <location>
        <begin position="4"/>
        <end position="261"/>
    </location>
</feature>
<dbReference type="Gene3D" id="3.40.50.720">
    <property type="entry name" value="NAD(P)-binding Rossmann-like Domain"/>
    <property type="match status" value="1"/>
</dbReference>
<gene>
    <name evidence="2" type="ORF">BC659_2082</name>
</gene>
<dbReference type="InterPro" id="IPR051604">
    <property type="entry name" value="Ergot_Alk_Oxidoreductase"/>
</dbReference>
<dbReference type="Gene3D" id="3.90.25.10">
    <property type="entry name" value="UDP-galactose 4-epimerase, domain 1"/>
    <property type="match status" value="1"/>
</dbReference>
<dbReference type="Pfam" id="PF05368">
    <property type="entry name" value="NmrA"/>
    <property type="match status" value="1"/>
</dbReference>
<evidence type="ECO:0000259" key="1">
    <source>
        <dbReference type="Pfam" id="PF05368"/>
    </source>
</evidence>
<reference evidence="2 3" key="1">
    <citation type="submission" date="2019-03" db="EMBL/GenBank/DDBJ databases">
        <title>Genomic Encyclopedia of Archaeal and Bacterial Type Strains, Phase II (KMG-II): from individual species to whole genera.</title>
        <authorList>
            <person name="Goeker M."/>
        </authorList>
    </citation>
    <scope>NUCLEOTIDE SEQUENCE [LARGE SCALE GENOMIC DNA]</scope>
    <source>
        <strain evidence="2 3">DSM 28323</strain>
    </source>
</reference>
<dbReference type="EMBL" id="SNWP01000011">
    <property type="protein sequence ID" value="TDO26772.1"/>
    <property type="molecule type" value="Genomic_DNA"/>
</dbReference>
<dbReference type="OrthoDB" id="2149806at2"/>
<name>A0A4R6IVU1_9BACT</name>
<keyword evidence="3" id="KW-1185">Reference proteome</keyword>
<dbReference type="Proteomes" id="UP000295741">
    <property type="component" value="Unassembled WGS sequence"/>
</dbReference>
<dbReference type="PANTHER" id="PTHR43162:SF1">
    <property type="entry name" value="PRESTALK A DIFFERENTIATION PROTEIN A"/>
    <property type="match status" value="1"/>
</dbReference>
<dbReference type="SUPFAM" id="SSF51735">
    <property type="entry name" value="NAD(P)-binding Rossmann-fold domains"/>
    <property type="match status" value="1"/>
</dbReference>
<sequence length="297" mass="31505">MNYVITGGAGNISKPVSLALLQKGHQVTVIGRNEANLQELVAAGANTAIGSVDDVDFLTRSFSGADVVYAMVPPTLDAADWKAYIGGVGELYARAITASGVKKVVFLSSVGADLSEGCGPVTGLYRAEQALQQLKEVNIVFLRPSYFYNNLFANIGLIKNMGIMGSNFSLPAGKFPIVAPDDIADVAVSYLLDANFKGHQIHYIASEETSTDDIAAAIGKAIGKTDLKWIQFSDEQSLTGMLQAGLPEEVAKNYTEMGAAMQSGKMLSHYYANKPAQLGKTKLADFAAQFAAVYANS</sequence>
<dbReference type="AlphaFoldDB" id="A0A4R6IVU1"/>
<dbReference type="PANTHER" id="PTHR43162">
    <property type="match status" value="1"/>
</dbReference>